<evidence type="ECO:0000313" key="2">
    <source>
        <dbReference type="EMBL" id="GIY60768.1"/>
    </source>
</evidence>
<name>A0AAV4USR9_CAEEX</name>
<organism evidence="2 3">
    <name type="scientific">Caerostris extrusa</name>
    <name type="common">Bark spider</name>
    <name type="synonym">Caerostris bankana</name>
    <dbReference type="NCBI Taxonomy" id="172846"/>
    <lineage>
        <taxon>Eukaryota</taxon>
        <taxon>Metazoa</taxon>
        <taxon>Ecdysozoa</taxon>
        <taxon>Arthropoda</taxon>
        <taxon>Chelicerata</taxon>
        <taxon>Arachnida</taxon>
        <taxon>Araneae</taxon>
        <taxon>Araneomorphae</taxon>
        <taxon>Entelegynae</taxon>
        <taxon>Araneoidea</taxon>
        <taxon>Araneidae</taxon>
        <taxon>Caerostris</taxon>
    </lineage>
</organism>
<sequence>MPQTFKPLITNDQTPHYHGFLCEYKQTTMDTTTTGRGKKKEKFKLYTTLDGHTQKPENKISRRALEDEIPELVG</sequence>
<dbReference type="AlphaFoldDB" id="A0AAV4USR9"/>
<dbReference type="Proteomes" id="UP001054945">
    <property type="component" value="Unassembled WGS sequence"/>
</dbReference>
<protein>
    <submittedName>
        <fullName evidence="2">Uncharacterized protein</fullName>
    </submittedName>
</protein>
<accession>A0AAV4USR9</accession>
<evidence type="ECO:0000313" key="3">
    <source>
        <dbReference type="Proteomes" id="UP001054945"/>
    </source>
</evidence>
<evidence type="ECO:0000256" key="1">
    <source>
        <dbReference type="SAM" id="MobiDB-lite"/>
    </source>
</evidence>
<gene>
    <name evidence="2" type="ORF">CEXT_718631</name>
</gene>
<proteinExistence type="predicted"/>
<dbReference type="EMBL" id="BPLR01013375">
    <property type="protein sequence ID" value="GIY60768.1"/>
    <property type="molecule type" value="Genomic_DNA"/>
</dbReference>
<keyword evidence="3" id="KW-1185">Reference proteome</keyword>
<reference evidence="2 3" key="1">
    <citation type="submission" date="2021-06" db="EMBL/GenBank/DDBJ databases">
        <title>Caerostris extrusa draft genome.</title>
        <authorList>
            <person name="Kono N."/>
            <person name="Arakawa K."/>
        </authorList>
    </citation>
    <scope>NUCLEOTIDE SEQUENCE [LARGE SCALE GENOMIC DNA]</scope>
</reference>
<feature type="region of interest" description="Disordered" evidence="1">
    <location>
        <begin position="50"/>
        <end position="74"/>
    </location>
</feature>
<feature type="compositionally biased region" description="Basic and acidic residues" evidence="1">
    <location>
        <begin position="52"/>
        <end position="66"/>
    </location>
</feature>
<comment type="caution">
    <text evidence="2">The sequence shown here is derived from an EMBL/GenBank/DDBJ whole genome shotgun (WGS) entry which is preliminary data.</text>
</comment>